<keyword evidence="2" id="KW-0677">Repeat</keyword>
<dbReference type="EMBL" id="BEXD01003973">
    <property type="protein sequence ID" value="GBC04883.1"/>
    <property type="molecule type" value="Genomic_DNA"/>
</dbReference>
<accession>A0A2Z6RVJ5</accession>
<dbReference type="Pfam" id="PF24681">
    <property type="entry name" value="Kelch_KLHDC2_KLHL20_DRC7"/>
    <property type="match status" value="1"/>
</dbReference>
<evidence type="ECO:0008006" key="7">
    <source>
        <dbReference type="Google" id="ProtNLM"/>
    </source>
</evidence>
<evidence type="ECO:0000256" key="2">
    <source>
        <dbReference type="ARBA" id="ARBA00022737"/>
    </source>
</evidence>
<dbReference type="AlphaFoldDB" id="A0A2Z6RVJ5"/>
<dbReference type="SUPFAM" id="SSF117281">
    <property type="entry name" value="Kelch motif"/>
    <property type="match status" value="2"/>
</dbReference>
<proteinExistence type="predicted"/>
<dbReference type="Proteomes" id="UP000247702">
    <property type="component" value="Unassembled WGS sequence"/>
</dbReference>
<dbReference type="InterPro" id="IPR015915">
    <property type="entry name" value="Kelch-typ_b-propeller"/>
</dbReference>
<comment type="caution">
    <text evidence="4">The sequence shown here is derived from an EMBL/GenBank/DDBJ whole genome shotgun (WGS) entry which is preliminary data.</text>
</comment>
<feature type="transmembrane region" description="Helical" evidence="3">
    <location>
        <begin position="358"/>
        <end position="381"/>
    </location>
</feature>
<keyword evidence="3" id="KW-0472">Membrane</keyword>
<gene>
    <name evidence="5" type="ORF">RCL2_002804500</name>
    <name evidence="4" type="ORF">RclHR1_05920003</name>
</gene>
<keyword evidence="3" id="KW-1133">Transmembrane helix</keyword>
<evidence type="ECO:0000256" key="3">
    <source>
        <dbReference type="SAM" id="Phobius"/>
    </source>
</evidence>
<dbReference type="OrthoDB" id="432528at2759"/>
<dbReference type="EMBL" id="BLAL01000300">
    <property type="protein sequence ID" value="GET01647.1"/>
    <property type="molecule type" value="Genomic_DNA"/>
</dbReference>
<dbReference type="PANTHER" id="PTHR46093:SF18">
    <property type="entry name" value="FIBRONECTIN TYPE-III DOMAIN-CONTAINING PROTEIN"/>
    <property type="match status" value="1"/>
</dbReference>
<reference evidence="4 6" key="1">
    <citation type="submission" date="2017-11" db="EMBL/GenBank/DDBJ databases">
        <title>The genome of Rhizophagus clarus HR1 reveals common genetic basis of auxotrophy among arbuscular mycorrhizal fungi.</title>
        <authorList>
            <person name="Kobayashi Y."/>
        </authorList>
    </citation>
    <scope>NUCLEOTIDE SEQUENCE [LARGE SCALE GENOMIC DNA]</scope>
    <source>
        <strain evidence="4 6">HR1</strain>
    </source>
</reference>
<reference evidence="5" key="2">
    <citation type="submission" date="2019-10" db="EMBL/GenBank/DDBJ databases">
        <title>Conservation and host-specific expression of non-tandemly repeated heterogenous ribosome RNA gene in arbuscular mycorrhizal fungi.</title>
        <authorList>
            <person name="Maeda T."/>
            <person name="Kobayashi Y."/>
            <person name="Nakagawa T."/>
            <person name="Ezawa T."/>
            <person name="Yamaguchi K."/>
            <person name="Bino T."/>
            <person name="Nishimoto Y."/>
            <person name="Shigenobu S."/>
            <person name="Kawaguchi M."/>
        </authorList>
    </citation>
    <scope>NUCLEOTIDE SEQUENCE</scope>
    <source>
        <strain evidence="5">HR1</strain>
    </source>
</reference>
<protein>
    <recommendedName>
        <fullName evidence="7">Galactose oxidase</fullName>
    </recommendedName>
</protein>
<evidence type="ECO:0000256" key="1">
    <source>
        <dbReference type="ARBA" id="ARBA00022441"/>
    </source>
</evidence>
<keyword evidence="3" id="KW-0812">Transmembrane</keyword>
<name>A0A2Z6RVJ5_9GLOM</name>
<evidence type="ECO:0000313" key="5">
    <source>
        <dbReference type="EMBL" id="GET01647.1"/>
    </source>
</evidence>
<keyword evidence="6" id="KW-1185">Reference proteome</keyword>
<sequence length="398" mass="44007">MIPNSPGQRRDHTATLIDNKLYILGGFNSYNDFERDFFYLDVSVSFNTRNLLWKDLSNIDIVPSHSRAASVKGGANNNTLFLYGGFNVMPMDLVYSFNPQSNSWNIPNITGDIPIRKSGLTGIIDHKGIMYLWGGYNYDENYVILNDMLILDTINLVWGKGSSAGAPAERFLYGATLLADNNIIYVGGVNKAQELALNQVYLYDTINNYWSANTTSGEVPSGRDSFSTVLGLDGQRIIIFGGSATSIVQSQDLKPEDSLYELNLINFEWRIPKVFGQIPESRMSHKANVIGKYMVISFGEGYNQSIESDILLLDISNVDEYTWTNEFYPSLSSPSPPPTVSTSNVPAISLPSSISQSAMIGAIVGSISGVALLSFGGLFLYKWNKSRHKEGISHQIHL</sequence>
<organism evidence="4 6">
    <name type="scientific">Rhizophagus clarus</name>
    <dbReference type="NCBI Taxonomy" id="94130"/>
    <lineage>
        <taxon>Eukaryota</taxon>
        <taxon>Fungi</taxon>
        <taxon>Fungi incertae sedis</taxon>
        <taxon>Mucoromycota</taxon>
        <taxon>Glomeromycotina</taxon>
        <taxon>Glomeromycetes</taxon>
        <taxon>Glomerales</taxon>
        <taxon>Glomeraceae</taxon>
        <taxon>Rhizophagus</taxon>
    </lineage>
</organism>
<keyword evidence="1" id="KW-0880">Kelch repeat</keyword>
<evidence type="ECO:0000313" key="6">
    <source>
        <dbReference type="Proteomes" id="UP000247702"/>
    </source>
</evidence>
<dbReference type="Proteomes" id="UP000615446">
    <property type="component" value="Unassembled WGS sequence"/>
</dbReference>
<evidence type="ECO:0000313" key="4">
    <source>
        <dbReference type="EMBL" id="GBC04883.1"/>
    </source>
</evidence>
<dbReference type="PANTHER" id="PTHR46093">
    <property type="entry name" value="ACYL-COA-BINDING DOMAIN-CONTAINING PROTEIN 5"/>
    <property type="match status" value="1"/>
</dbReference>
<dbReference type="Gene3D" id="2.120.10.80">
    <property type="entry name" value="Kelch-type beta propeller"/>
    <property type="match status" value="2"/>
</dbReference>